<evidence type="ECO:0000313" key="3">
    <source>
        <dbReference type="Proteomes" id="UP000199306"/>
    </source>
</evidence>
<sequence length="265" mass="30823">MLPIYKATTFESRIEKGGRTRPIIVTVRNDKRELQQFVVKLYNKTEVQVNMALAKDILTVALINEFDLLTPQPALIRFDDAFMKTLPDELSKEIIQKEARLNFGCEYLSGTNNFGKNISKNTLEGLSGIDTVFAFDILVGNLDRRFVEKSNLLIRNHDIYLIDHEFCLSTNHGFESWESPLWTFPYHNHVFYPFLSGHNRQTIEGFFADFEELLKRLNVNVLDSYVEQIEKENFASPDIEILQKYLWNAKQNSHTFVNHLKGILQ</sequence>
<reference evidence="2 3" key="1">
    <citation type="submission" date="2016-10" db="EMBL/GenBank/DDBJ databases">
        <authorList>
            <person name="de Groot N.N."/>
        </authorList>
    </citation>
    <scope>NUCLEOTIDE SEQUENCE [LARGE SCALE GENOMIC DNA]</scope>
    <source>
        <strain evidence="3">E92,LMG 26720,CCM 7988</strain>
    </source>
</reference>
<dbReference type="Pfam" id="PF20613">
    <property type="entry name" value="HipA_2"/>
    <property type="match status" value="1"/>
</dbReference>
<dbReference type="AlphaFoldDB" id="A0A1I5QV19"/>
<dbReference type="InterPro" id="IPR046748">
    <property type="entry name" value="HipA_2"/>
</dbReference>
<dbReference type="EMBL" id="FOXH01000003">
    <property type="protein sequence ID" value="SFP50073.1"/>
    <property type="molecule type" value="Genomic_DNA"/>
</dbReference>
<name>A0A1I5QV19_9BACT</name>
<keyword evidence="3" id="KW-1185">Reference proteome</keyword>
<dbReference type="RefSeq" id="WP_092014703.1">
    <property type="nucleotide sequence ID" value="NZ_FOXH01000003.1"/>
</dbReference>
<evidence type="ECO:0000259" key="1">
    <source>
        <dbReference type="Pfam" id="PF20613"/>
    </source>
</evidence>
<dbReference type="OrthoDB" id="1339734at2"/>
<dbReference type="STRING" id="1079859.SAMN04515674_103378"/>
<accession>A0A1I5QV19</accession>
<organism evidence="2 3">
    <name type="scientific">Pseudarcicella hirudinis</name>
    <dbReference type="NCBI Taxonomy" id="1079859"/>
    <lineage>
        <taxon>Bacteria</taxon>
        <taxon>Pseudomonadati</taxon>
        <taxon>Bacteroidota</taxon>
        <taxon>Cytophagia</taxon>
        <taxon>Cytophagales</taxon>
        <taxon>Flectobacillaceae</taxon>
        <taxon>Pseudarcicella</taxon>
    </lineage>
</organism>
<dbReference type="Proteomes" id="UP000199306">
    <property type="component" value="Unassembled WGS sequence"/>
</dbReference>
<proteinExistence type="predicted"/>
<feature type="domain" description="HipA-like kinase" evidence="1">
    <location>
        <begin position="18"/>
        <end position="172"/>
    </location>
</feature>
<evidence type="ECO:0000313" key="2">
    <source>
        <dbReference type="EMBL" id="SFP50073.1"/>
    </source>
</evidence>
<protein>
    <recommendedName>
        <fullName evidence="1">HipA-like kinase domain-containing protein</fullName>
    </recommendedName>
</protein>
<gene>
    <name evidence="2" type="ORF">SAMN04515674_103378</name>
</gene>